<accession>A0A812LRA9</accession>
<evidence type="ECO:0000313" key="3">
    <source>
        <dbReference type="Proteomes" id="UP000604046"/>
    </source>
</evidence>
<evidence type="ECO:0000256" key="1">
    <source>
        <dbReference type="SAM" id="MobiDB-lite"/>
    </source>
</evidence>
<dbReference type="AlphaFoldDB" id="A0A812LRA9"/>
<proteinExistence type="predicted"/>
<reference evidence="2" key="1">
    <citation type="submission" date="2021-02" db="EMBL/GenBank/DDBJ databases">
        <authorList>
            <person name="Dougan E. K."/>
            <person name="Rhodes N."/>
            <person name="Thang M."/>
            <person name="Chan C."/>
        </authorList>
    </citation>
    <scope>NUCLEOTIDE SEQUENCE</scope>
</reference>
<feature type="region of interest" description="Disordered" evidence="1">
    <location>
        <begin position="352"/>
        <end position="408"/>
    </location>
</feature>
<organism evidence="2 3">
    <name type="scientific">Symbiodinium natans</name>
    <dbReference type="NCBI Taxonomy" id="878477"/>
    <lineage>
        <taxon>Eukaryota</taxon>
        <taxon>Sar</taxon>
        <taxon>Alveolata</taxon>
        <taxon>Dinophyceae</taxon>
        <taxon>Suessiales</taxon>
        <taxon>Symbiodiniaceae</taxon>
        <taxon>Symbiodinium</taxon>
    </lineage>
</organism>
<name>A0A812LRA9_9DINO</name>
<dbReference type="OrthoDB" id="10521111at2759"/>
<evidence type="ECO:0000313" key="2">
    <source>
        <dbReference type="EMBL" id="CAE7250798.1"/>
    </source>
</evidence>
<comment type="caution">
    <text evidence="2">The sequence shown here is derived from an EMBL/GenBank/DDBJ whole genome shotgun (WGS) entry which is preliminary data.</text>
</comment>
<feature type="region of interest" description="Disordered" evidence="1">
    <location>
        <begin position="1"/>
        <end position="29"/>
    </location>
</feature>
<dbReference type="EMBL" id="CAJNDS010001180">
    <property type="protein sequence ID" value="CAE7250798.1"/>
    <property type="molecule type" value="Genomic_DNA"/>
</dbReference>
<protein>
    <submittedName>
        <fullName evidence="2">Uncharacterized protein</fullName>
    </submittedName>
</protein>
<keyword evidence="3" id="KW-1185">Reference proteome</keyword>
<feature type="compositionally biased region" description="Basic residues" evidence="1">
    <location>
        <begin position="360"/>
        <end position="398"/>
    </location>
</feature>
<feature type="region of interest" description="Disordered" evidence="1">
    <location>
        <begin position="205"/>
        <end position="314"/>
    </location>
</feature>
<sequence>METARPARSPRLHTLAAAKSPFDQGPKAVSLDPLLNDQLSSMGQEISHLLLRAGPAKDFELLESPGREPAPPPQRRLFLPFSSPPPETQQPKVAMFRSGPESKVHAPPVPAQAYAATKGAALVQPAMCSRCPVLNLQVRALSQSLAGLGAKTFNWSSGLSKLQRRDLAEVVLEYCRPCAHLDPTLEDLCIDLEQIQWAEVSGSPAAVGREAPPPAWLTKAPDSAEEPLRRPVMASQRVDRRRHSSPSSPPLAAPAGESSEAQGEVPCDAEMGRAQRKRSPSPPPALSPAVHSAKALPQDAQSLRLPPDEDAIPSSRHMIGYKRCYNSGCSRSCNEDSRSAWTWRSSRSFSSFSRALGSARTRRRRLRPFSRHAGRSSRRVPRRRPRDRSLHRHARSRPPRPDRPPRRRRPITRGFHCWCPGSRTCRQDTPRTCRAQCLLRLLMGRRGSDRPPHRPSDLRHPQHLRGLLGARRRSAWTD</sequence>
<dbReference type="Proteomes" id="UP000604046">
    <property type="component" value="Unassembled WGS sequence"/>
</dbReference>
<gene>
    <name evidence="2" type="ORF">SNAT2548_LOCUS12359</name>
</gene>